<dbReference type="Proteomes" id="UP000054270">
    <property type="component" value="Unassembled WGS sequence"/>
</dbReference>
<evidence type="ECO:0000256" key="1">
    <source>
        <dbReference type="SAM" id="Phobius"/>
    </source>
</evidence>
<dbReference type="OrthoDB" id="3038990at2759"/>
<gene>
    <name evidence="2" type="ORF">HYPSUDRAFT_174115</name>
</gene>
<protein>
    <recommendedName>
        <fullName evidence="4">G-protein coupled receptors family 1 profile domain-containing protein</fullName>
    </recommendedName>
</protein>
<evidence type="ECO:0000313" key="3">
    <source>
        <dbReference type="Proteomes" id="UP000054270"/>
    </source>
</evidence>
<feature type="transmembrane region" description="Helical" evidence="1">
    <location>
        <begin position="171"/>
        <end position="191"/>
    </location>
</feature>
<reference evidence="3" key="1">
    <citation type="submission" date="2014-04" db="EMBL/GenBank/DDBJ databases">
        <title>Evolutionary Origins and Diversification of the Mycorrhizal Mutualists.</title>
        <authorList>
            <consortium name="DOE Joint Genome Institute"/>
            <consortium name="Mycorrhizal Genomics Consortium"/>
            <person name="Kohler A."/>
            <person name="Kuo A."/>
            <person name="Nagy L.G."/>
            <person name="Floudas D."/>
            <person name="Copeland A."/>
            <person name="Barry K.W."/>
            <person name="Cichocki N."/>
            <person name="Veneault-Fourrey C."/>
            <person name="LaButti K."/>
            <person name="Lindquist E.A."/>
            <person name="Lipzen A."/>
            <person name="Lundell T."/>
            <person name="Morin E."/>
            <person name="Murat C."/>
            <person name="Riley R."/>
            <person name="Ohm R."/>
            <person name="Sun H."/>
            <person name="Tunlid A."/>
            <person name="Henrissat B."/>
            <person name="Grigoriev I.V."/>
            <person name="Hibbett D.S."/>
            <person name="Martin F."/>
        </authorList>
    </citation>
    <scope>NUCLEOTIDE SEQUENCE [LARGE SCALE GENOMIC DNA]</scope>
    <source>
        <strain evidence="3">FD-334 SS-4</strain>
    </source>
</reference>
<dbReference type="AlphaFoldDB" id="A0A0D2KFS8"/>
<evidence type="ECO:0000313" key="2">
    <source>
        <dbReference type="EMBL" id="KJA13277.1"/>
    </source>
</evidence>
<feature type="transmembrane region" description="Helical" evidence="1">
    <location>
        <begin position="65"/>
        <end position="88"/>
    </location>
</feature>
<organism evidence="2 3">
    <name type="scientific">Hypholoma sublateritium (strain FD-334 SS-4)</name>
    <dbReference type="NCBI Taxonomy" id="945553"/>
    <lineage>
        <taxon>Eukaryota</taxon>
        <taxon>Fungi</taxon>
        <taxon>Dikarya</taxon>
        <taxon>Basidiomycota</taxon>
        <taxon>Agaricomycotina</taxon>
        <taxon>Agaricomycetes</taxon>
        <taxon>Agaricomycetidae</taxon>
        <taxon>Agaricales</taxon>
        <taxon>Agaricineae</taxon>
        <taxon>Strophariaceae</taxon>
        <taxon>Hypholoma</taxon>
    </lineage>
</organism>
<keyword evidence="3" id="KW-1185">Reference proteome</keyword>
<evidence type="ECO:0008006" key="4">
    <source>
        <dbReference type="Google" id="ProtNLM"/>
    </source>
</evidence>
<name>A0A0D2KFS8_HYPSF</name>
<sequence>MFSSNSTAHLPNPLTPLAFLSPEEAYLTTVTTYASVAALAVLLWDILDNVAGDYRLVKSQLNISLIVYFASRIGAIGYLVGSVLFSTTATGNCVALITIAGSWCPLAFPCSAFLFLLRLRAVYNRDRVIVTIFSILWLGLLASSFFVPLGIQAAHIGPTKYCTIISVKKSAILGHLTPLIYDTLVFVAISWRLCRIACARPSGPQERLKVVLFGRYLPAFTKSILLDGQIYYLTTMIGGIAVAVLELGPGIPIPLKYLPIDPYIAIVNIMACRVYRRTKLGLIRESEISTTAIDKKHAVHAVVFKNVTVTSGDTIRRRASFEGSASTIPEVEKSDLV</sequence>
<keyword evidence="1" id="KW-0472">Membrane</keyword>
<feature type="transmembrane region" description="Helical" evidence="1">
    <location>
        <begin position="128"/>
        <end position="151"/>
    </location>
</feature>
<keyword evidence="1" id="KW-1133">Transmembrane helix</keyword>
<feature type="transmembrane region" description="Helical" evidence="1">
    <location>
        <begin position="25"/>
        <end position="44"/>
    </location>
</feature>
<keyword evidence="1" id="KW-0812">Transmembrane</keyword>
<dbReference type="EMBL" id="KN817760">
    <property type="protein sequence ID" value="KJA13277.1"/>
    <property type="molecule type" value="Genomic_DNA"/>
</dbReference>
<proteinExistence type="predicted"/>
<feature type="transmembrane region" description="Helical" evidence="1">
    <location>
        <begin position="230"/>
        <end position="251"/>
    </location>
</feature>
<accession>A0A0D2KFS8</accession>
<feature type="transmembrane region" description="Helical" evidence="1">
    <location>
        <begin position="94"/>
        <end position="116"/>
    </location>
</feature>